<sequence length="332" mass="38713">MNFLLVIARFILVLYFSIYGLIHLLLFLTPETARYLIFMNYVNWPMRDLQNPPKYELNNVHNFYLDVEADVRVGIWHYIPEPLEYNFTKHGQNNLKEHFERYFKIHDRRPVVLYVHGNDRDRSDYGRMKLCKSLSELGYHIFAIDYRGYGDSTGTPSETGVVNDVLALYNFIKAYQNETKIFFWGHSLGTGISSHAAKILSDFNAPPAGVVLEAPFFNISQAAKEHLAAPLILNNPWIVRMGEEALLNLNIHFNNAENVLKSKTKFLILHAEDDMFIPQDRSRDLLKICNEKRPTDYPPVKLVEFHKRFGLGHGKIYTHKEIYPMIKDFIEN</sequence>
<dbReference type="Proteomes" id="UP000663879">
    <property type="component" value="Unassembled WGS sequence"/>
</dbReference>
<evidence type="ECO:0000313" key="4">
    <source>
        <dbReference type="Proteomes" id="UP000663879"/>
    </source>
</evidence>
<dbReference type="SUPFAM" id="SSF53474">
    <property type="entry name" value="alpha/beta-Hydrolases"/>
    <property type="match status" value="1"/>
</dbReference>
<dbReference type="Pfam" id="PF12146">
    <property type="entry name" value="Hydrolase_4"/>
    <property type="match status" value="1"/>
</dbReference>
<dbReference type="PANTHER" id="PTHR12277:SF194">
    <property type="entry name" value="FI04476P"/>
    <property type="match status" value="1"/>
</dbReference>
<evidence type="ECO:0000313" key="3">
    <source>
        <dbReference type="EMBL" id="CAF0712806.1"/>
    </source>
</evidence>
<dbReference type="Gene3D" id="3.40.50.1820">
    <property type="entry name" value="alpha/beta hydrolase"/>
    <property type="match status" value="1"/>
</dbReference>
<proteinExistence type="predicted"/>
<reference evidence="3" key="1">
    <citation type="submission" date="2021-02" db="EMBL/GenBank/DDBJ databases">
        <authorList>
            <person name="Nowell W R."/>
        </authorList>
    </citation>
    <scope>NUCLEOTIDE SEQUENCE</scope>
    <source>
        <strain evidence="3">Ploen Becks lab</strain>
    </source>
</reference>
<dbReference type="GO" id="GO:0005789">
    <property type="term" value="C:endoplasmic reticulum membrane"/>
    <property type="evidence" value="ECO:0007669"/>
    <property type="project" value="TreeGrafter"/>
</dbReference>
<gene>
    <name evidence="3" type="ORF">OXX778_LOCUS1268</name>
</gene>
<evidence type="ECO:0000259" key="2">
    <source>
        <dbReference type="Pfam" id="PF12146"/>
    </source>
</evidence>
<name>A0A813LZS0_9BILA</name>
<evidence type="ECO:0000256" key="1">
    <source>
        <dbReference type="SAM" id="Phobius"/>
    </source>
</evidence>
<feature type="domain" description="Serine aminopeptidase S33" evidence="2">
    <location>
        <begin position="108"/>
        <end position="228"/>
    </location>
</feature>
<comment type="caution">
    <text evidence="3">The sequence shown here is derived from an EMBL/GenBank/DDBJ whole genome shotgun (WGS) entry which is preliminary data.</text>
</comment>
<dbReference type="OrthoDB" id="10249433at2759"/>
<dbReference type="InterPro" id="IPR029058">
    <property type="entry name" value="AB_hydrolase_fold"/>
</dbReference>
<dbReference type="AlphaFoldDB" id="A0A813LZS0"/>
<dbReference type="GO" id="GO:0006660">
    <property type="term" value="P:phosphatidylserine catabolic process"/>
    <property type="evidence" value="ECO:0007669"/>
    <property type="project" value="TreeGrafter"/>
</dbReference>
<protein>
    <recommendedName>
        <fullName evidence="2">Serine aminopeptidase S33 domain-containing protein</fullName>
    </recommendedName>
</protein>
<dbReference type="EMBL" id="CAJNOC010000077">
    <property type="protein sequence ID" value="CAF0712806.1"/>
    <property type="molecule type" value="Genomic_DNA"/>
</dbReference>
<feature type="transmembrane region" description="Helical" evidence="1">
    <location>
        <begin position="6"/>
        <end position="29"/>
    </location>
</feature>
<accession>A0A813LZS0</accession>
<dbReference type="GO" id="GO:0047372">
    <property type="term" value="F:monoacylglycerol lipase activity"/>
    <property type="evidence" value="ECO:0007669"/>
    <property type="project" value="TreeGrafter"/>
</dbReference>
<organism evidence="3 4">
    <name type="scientific">Brachionus calyciflorus</name>
    <dbReference type="NCBI Taxonomy" id="104777"/>
    <lineage>
        <taxon>Eukaryota</taxon>
        <taxon>Metazoa</taxon>
        <taxon>Spiralia</taxon>
        <taxon>Gnathifera</taxon>
        <taxon>Rotifera</taxon>
        <taxon>Eurotatoria</taxon>
        <taxon>Monogononta</taxon>
        <taxon>Pseudotrocha</taxon>
        <taxon>Ploima</taxon>
        <taxon>Brachionidae</taxon>
        <taxon>Brachionus</taxon>
    </lineage>
</organism>
<dbReference type="PANTHER" id="PTHR12277">
    <property type="entry name" value="ALPHA/BETA HYDROLASE DOMAIN-CONTAINING PROTEIN"/>
    <property type="match status" value="1"/>
</dbReference>
<keyword evidence="1" id="KW-0472">Membrane</keyword>
<keyword evidence="1" id="KW-1133">Transmembrane helix</keyword>
<keyword evidence="4" id="KW-1185">Reference proteome</keyword>
<dbReference type="GO" id="GO:0004622">
    <property type="term" value="F:phosphatidylcholine lysophospholipase activity"/>
    <property type="evidence" value="ECO:0007669"/>
    <property type="project" value="TreeGrafter"/>
</dbReference>
<dbReference type="InterPro" id="IPR022742">
    <property type="entry name" value="Hydrolase_4"/>
</dbReference>
<dbReference type="GO" id="GO:0052651">
    <property type="term" value="P:monoacylglycerol catabolic process"/>
    <property type="evidence" value="ECO:0007669"/>
    <property type="project" value="TreeGrafter"/>
</dbReference>
<keyword evidence="1" id="KW-0812">Transmembrane</keyword>